<comment type="caution">
    <text evidence="1">The sequence shown here is derived from an EMBL/GenBank/DDBJ whole genome shotgun (WGS) entry which is preliminary data.</text>
</comment>
<reference evidence="1 2" key="1">
    <citation type="submission" date="2024-09" db="EMBL/GenBank/DDBJ databases">
        <title>Genome sequencing and assembly of Phytophthora oleae, isolate VK10A, causative agent of rot of olive drupes.</title>
        <authorList>
            <person name="Conti Taguali S."/>
            <person name="Riolo M."/>
            <person name="La Spada F."/>
            <person name="Cacciola S.O."/>
            <person name="Dionisio G."/>
        </authorList>
    </citation>
    <scope>NUCLEOTIDE SEQUENCE [LARGE SCALE GENOMIC DNA]</scope>
    <source>
        <strain evidence="1 2">VK10A</strain>
    </source>
</reference>
<keyword evidence="2" id="KW-1185">Reference proteome</keyword>
<proteinExistence type="predicted"/>
<accession>A0ABD3EYN0</accession>
<sequence>MRAAWSGAVKNKPKTATVSPLPVSDELEAVSNQRISLQLGDGSSVFWADCLATGFLSSLVPLLSKWIASLNPPYARLRCCCSSLHLKQVSTRIRTQLFLLWAILQLFRWHFLGD</sequence>
<evidence type="ECO:0000313" key="2">
    <source>
        <dbReference type="Proteomes" id="UP001632037"/>
    </source>
</evidence>
<evidence type="ECO:0000313" key="1">
    <source>
        <dbReference type="EMBL" id="KAL3659367.1"/>
    </source>
</evidence>
<organism evidence="1 2">
    <name type="scientific">Phytophthora oleae</name>
    <dbReference type="NCBI Taxonomy" id="2107226"/>
    <lineage>
        <taxon>Eukaryota</taxon>
        <taxon>Sar</taxon>
        <taxon>Stramenopiles</taxon>
        <taxon>Oomycota</taxon>
        <taxon>Peronosporomycetes</taxon>
        <taxon>Peronosporales</taxon>
        <taxon>Peronosporaceae</taxon>
        <taxon>Phytophthora</taxon>
    </lineage>
</organism>
<protein>
    <submittedName>
        <fullName evidence="1">Uncharacterized protein</fullName>
    </submittedName>
</protein>
<dbReference type="EMBL" id="JBIMZQ010000047">
    <property type="protein sequence ID" value="KAL3659367.1"/>
    <property type="molecule type" value="Genomic_DNA"/>
</dbReference>
<dbReference type="Proteomes" id="UP001632037">
    <property type="component" value="Unassembled WGS sequence"/>
</dbReference>
<dbReference type="AlphaFoldDB" id="A0ABD3EYN0"/>
<gene>
    <name evidence="1" type="ORF">V7S43_015638</name>
</gene>
<name>A0ABD3EYN0_9STRA</name>